<keyword evidence="5" id="KW-0560">Oxidoreductase</keyword>
<dbReference type="PRINTS" id="PR00420">
    <property type="entry name" value="RNGMNOXGNASE"/>
</dbReference>
<proteinExistence type="predicted"/>
<evidence type="ECO:0000256" key="4">
    <source>
        <dbReference type="ARBA" id="ARBA00022857"/>
    </source>
</evidence>
<dbReference type="GO" id="GO:0070189">
    <property type="term" value="P:kynurenine metabolic process"/>
    <property type="evidence" value="ECO:0007669"/>
    <property type="project" value="TreeGrafter"/>
</dbReference>
<dbReference type="InterPro" id="IPR036188">
    <property type="entry name" value="FAD/NAD-bd_sf"/>
</dbReference>
<protein>
    <recommendedName>
        <fullName evidence="8">FAD-binding domain-containing protein</fullName>
    </recommendedName>
</protein>
<evidence type="ECO:0000256" key="6">
    <source>
        <dbReference type="ARBA" id="ARBA00023033"/>
    </source>
</evidence>
<evidence type="ECO:0000256" key="7">
    <source>
        <dbReference type="SAM" id="Phobius"/>
    </source>
</evidence>
<keyword evidence="7" id="KW-0812">Transmembrane</keyword>
<dbReference type="GO" id="GO:0071949">
    <property type="term" value="F:FAD binding"/>
    <property type="evidence" value="ECO:0007669"/>
    <property type="project" value="InterPro"/>
</dbReference>
<evidence type="ECO:0000256" key="3">
    <source>
        <dbReference type="ARBA" id="ARBA00022827"/>
    </source>
</evidence>
<evidence type="ECO:0000259" key="8">
    <source>
        <dbReference type="Pfam" id="PF01494"/>
    </source>
</evidence>
<accession>A0A7S2UQ04</accession>
<evidence type="ECO:0000256" key="1">
    <source>
        <dbReference type="ARBA" id="ARBA00001974"/>
    </source>
</evidence>
<organism evidence="9">
    <name type="scientific">Attheya septentrionalis</name>
    <dbReference type="NCBI Taxonomy" id="420275"/>
    <lineage>
        <taxon>Eukaryota</taxon>
        <taxon>Sar</taxon>
        <taxon>Stramenopiles</taxon>
        <taxon>Ochrophyta</taxon>
        <taxon>Bacillariophyta</taxon>
        <taxon>Coscinodiscophyceae</taxon>
        <taxon>Chaetocerotophycidae</taxon>
        <taxon>Chaetocerotales</taxon>
        <taxon>Attheyaceae</taxon>
        <taxon>Attheya</taxon>
    </lineage>
</organism>
<feature type="transmembrane region" description="Helical" evidence="7">
    <location>
        <begin position="481"/>
        <end position="500"/>
    </location>
</feature>
<evidence type="ECO:0000256" key="5">
    <source>
        <dbReference type="ARBA" id="ARBA00023002"/>
    </source>
</evidence>
<feature type="domain" description="FAD-binding" evidence="8">
    <location>
        <begin position="157"/>
        <end position="387"/>
    </location>
</feature>
<keyword evidence="7" id="KW-1133">Transmembrane helix</keyword>
<gene>
    <name evidence="9" type="ORF">ASEP1449_LOCUS17005</name>
</gene>
<dbReference type="EMBL" id="HBHQ01025213">
    <property type="protein sequence ID" value="CAD9825171.1"/>
    <property type="molecule type" value="Transcribed_RNA"/>
</dbReference>
<keyword evidence="4" id="KW-0521">NADP</keyword>
<keyword evidence="2" id="KW-0285">Flavoprotein</keyword>
<dbReference type="PANTHER" id="PTHR46028:SF2">
    <property type="entry name" value="KYNURENINE 3-MONOOXYGENASE"/>
    <property type="match status" value="1"/>
</dbReference>
<dbReference type="Gene3D" id="3.50.50.60">
    <property type="entry name" value="FAD/NAD(P)-binding domain"/>
    <property type="match status" value="1"/>
</dbReference>
<comment type="cofactor">
    <cofactor evidence="1">
        <name>FAD</name>
        <dbReference type="ChEBI" id="CHEBI:57692"/>
    </cofactor>
</comment>
<dbReference type="GO" id="GO:0004502">
    <property type="term" value="F:kynurenine 3-monooxygenase activity"/>
    <property type="evidence" value="ECO:0007669"/>
    <property type="project" value="TreeGrafter"/>
</dbReference>
<evidence type="ECO:0000256" key="2">
    <source>
        <dbReference type="ARBA" id="ARBA00022630"/>
    </source>
</evidence>
<sequence length="511" mass="57181">MMCEPPVLSSRSNKPKHVVISGAGPGGVLVALNLLGRNDYEAPNGSGIQYKVTLVDDRQNYGDVSMEELSKHRSWMIGLSKHGVTAIRDVPGLYNEYVSQVGVQLKSFSLHLGAKEIKSTDNKDDSISDNYIVDRNYIVWALTNSLMDRYGDKKECFQPLFHTRGLFVDGSEKRLFVRGPDKSEYYVDYDILIGADGIRSVVRSAFVQHDRHFECKTSDIFARFKAVHVELPKSMDDASLHLLPNSLPNMNGIALPEKGNSINFSFGYYLHKECEEELKSSDPKVVADYFRKHFKAAELVDYDDLARQWTSQSWNSTGQVQCNKYHNDKLSAIIMGDAAHATSPSIGMGMNTALADAAALNRLLDEHKDDWDKVLPAFSQERVKEGRALSDLAYYLFSMKPSQALKNVIVGGIRNQLYKIIPSMVYPDPNTSLGVGEKLSVVYDQATKMGYLASVRATNDEIRRKWEEERLGMVTPVKTNGFPILSSIFIVALASAGFYARQNGVFQSFFC</sequence>
<dbReference type="Pfam" id="PF01494">
    <property type="entry name" value="FAD_binding_3"/>
    <property type="match status" value="1"/>
</dbReference>
<keyword evidence="7" id="KW-0472">Membrane</keyword>
<dbReference type="AlphaFoldDB" id="A0A7S2UQ04"/>
<reference evidence="9" key="1">
    <citation type="submission" date="2021-01" db="EMBL/GenBank/DDBJ databases">
        <authorList>
            <person name="Corre E."/>
            <person name="Pelletier E."/>
            <person name="Niang G."/>
            <person name="Scheremetjew M."/>
            <person name="Finn R."/>
            <person name="Kale V."/>
            <person name="Holt S."/>
            <person name="Cochrane G."/>
            <person name="Meng A."/>
            <person name="Brown T."/>
            <person name="Cohen L."/>
        </authorList>
    </citation>
    <scope>NUCLEOTIDE SEQUENCE</scope>
    <source>
        <strain evidence="9">CCMP2084</strain>
    </source>
</reference>
<dbReference type="SUPFAM" id="SSF51905">
    <property type="entry name" value="FAD/NAD(P)-binding domain"/>
    <property type="match status" value="1"/>
</dbReference>
<dbReference type="PANTHER" id="PTHR46028">
    <property type="entry name" value="KYNURENINE 3-MONOOXYGENASE"/>
    <property type="match status" value="1"/>
</dbReference>
<dbReference type="InterPro" id="IPR002938">
    <property type="entry name" value="FAD-bd"/>
</dbReference>
<name>A0A7S2UQ04_9STRA</name>
<evidence type="ECO:0000313" key="9">
    <source>
        <dbReference type="EMBL" id="CAD9825171.1"/>
    </source>
</evidence>
<keyword evidence="3" id="KW-0274">FAD</keyword>
<keyword evidence="6" id="KW-0503">Monooxygenase</keyword>